<dbReference type="Pfam" id="PF03401">
    <property type="entry name" value="TctC"/>
    <property type="match status" value="1"/>
</dbReference>
<name>A0A193G9X6_9BORD</name>
<dbReference type="InterPro" id="IPR005064">
    <property type="entry name" value="BUG"/>
</dbReference>
<dbReference type="PANTHER" id="PTHR42928">
    <property type="entry name" value="TRICARBOXYLATE-BINDING PROTEIN"/>
    <property type="match status" value="1"/>
</dbReference>
<dbReference type="EMBL" id="CP016172">
    <property type="protein sequence ID" value="ANN76433.1"/>
    <property type="molecule type" value="Genomic_DNA"/>
</dbReference>
<dbReference type="Proteomes" id="UP000091926">
    <property type="component" value="Chromosome"/>
</dbReference>
<dbReference type="InterPro" id="IPR042100">
    <property type="entry name" value="Bug_dom1"/>
</dbReference>
<dbReference type="RefSeq" id="WP_066654435.1">
    <property type="nucleotide sequence ID" value="NZ_CBCSCL010000010.1"/>
</dbReference>
<comment type="similarity">
    <text evidence="1">Belongs to the UPF0065 (bug) family.</text>
</comment>
<evidence type="ECO:0000256" key="1">
    <source>
        <dbReference type="ARBA" id="ARBA00006987"/>
    </source>
</evidence>
<dbReference type="AlphaFoldDB" id="A0A193G9X6"/>
<dbReference type="PANTHER" id="PTHR42928:SF5">
    <property type="entry name" value="BLR1237 PROTEIN"/>
    <property type="match status" value="1"/>
</dbReference>
<proteinExistence type="inferred from homology"/>
<dbReference type="OrthoDB" id="8678477at2"/>
<dbReference type="Gene3D" id="3.40.190.10">
    <property type="entry name" value="Periplasmic binding protein-like II"/>
    <property type="match status" value="1"/>
</dbReference>
<organism evidence="3 4">
    <name type="scientific">Bordetella flabilis</name>
    <dbReference type="NCBI Taxonomy" id="463014"/>
    <lineage>
        <taxon>Bacteria</taxon>
        <taxon>Pseudomonadati</taxon>
        <taxon>Pseudomonadota</taxon>
        <taxon>Betaproteobacteria</taxon>
        <taxon>Burkholderiales</taxon>
        <taxon>Alcaligenaceae</taxon>
        <taxon>Bordetella</taxon>
    </lineage>
</organism>
<dbReference type="PIRSF" id="PIRSF017082">
    <property type="entry name" value="YflP"/>
    <property type="match status" value="1"/>
</dbReference>
<dbReference type="CDD" id="cd13578">
    <property type="entry name" value="PBP2_Bug27"/>
    <property type="match status" value="1"/>
</dbReference>
<dbReference type="KEGG" id="bfz:BAU07_04250"/>
<dbReference type="SUPFAM" id="SSF53850">
    <property type="entry name" value="Periplasmic binding protein-like II"/>
    <property type="match status" value="1"/>
</dbReference>
<reference evidence="3 4" key="1">
    <citation type="submission" date="2016-06" db="EMBL/GenBank/DDBJ databases">
        <title>Complete genome sequences of Bordetella bronchialis and Bordetella flabilis.</title>
        <authorList>
            <person name="LiPuma J.J."/>
            <person name="Spilker T."/>
        </authorList>
    </citation>
    <scope>NUCLEOTIDE SEQUENCE [LARGE SCALE GENOMIC DNA]</scope>
    <source>
        <strain evidence="3 4">AU10664</strain>
    </source>
</reference>
<keyword evidence="2" id="KW-0732">Signal</keyword>
<protein>
    <recommendedName>
        <fullName evidence="5">LacI family transcriptional regulator</fullName>
    </recommendedName>
</protein>
<dbReference type="STRING" id="463014.BAU07_04250"/>
<evidence type="ECO:0000313" key="3">
    <source>
        <dbReference type="EMBL" id="ANN76433.1"/>
    </source>
</evidence>
<evidence type="ECO:0000313" key="4">
    <source>
        <dbReference type="Proteomes" id="UP000091926"/>
    </source>
</evidence>
<feature type="chain" id="PRO_5008258773" description="LacI family transcriptional regulator" evidence="2">
    <location>
        <begin position="30"/>
        <end position="329"/>
    </location>
</feature>
<sequence length="329" mass="34581">MLHRWMPLRQVLGAVLACAVALLAATAQAQAFPDKPIRVIVGFPPGGPTDAVARIVGEHVSQALGQPVIVENRPGASGNIAAAYVARSAADGYTLFFSTAGVLSMNPFLYADPGFDVKRDFAPITHAVSVPALLVVQPAFPANDVNTLVQMARREPGRISFASAGFGGPPHMAVELLKSVAHIDLLHVPYKGAAPAMTDLISGQVQMGILDLPVLLPQVRAGKLKALAITSKARSPLLPDLQTMTEAGYPGATFDNWYGVVAPAATPAPVRDRLAKAFIAALDDPGVKRKLTDMGAIVVASTPAEFGAMIQAETQRWGEVIRHAGIKPE</sequence>
<evidence type="ECO:0000256" key="2">
    <source>
        <dbReference type="SAM" id="SignalP"/>
    </source>
</evidence>
<dbReference type="Gene3D" id="3.40.190.150">
    <property type="entry name" value="Bordetella uptake gene, domain 1"/>
    <property type="match status" value="1"/>
</dbReference>
<keyword evidence="4" id="KW-1185">Reference proteome</keyword>
<evidence type="ECO:0008006" key="5">
    <source>
        <dbReference type="Google" id="ProtNLM"/>
    </source>
</evidence>
<gene>
    <name evidence="3" type="ORF">BAU07_04250</name>
</gene>
<accession>A0A193G9X6</accession>
<feature type="signal peptide" evidence="2">
    <location>
        <begin position="1"/>
        <end position="29"/>
    </location>
</feature>